<name>A0A1C7N962_9FUNG</name>
<evidence type="ECO:0000259" key="13">
    <source>
        <dbReference type="Pfam" id="PF03372"/>
    </source>
</evidence>
<gene>
    <name evidence="14" type="primary">css1_0</name>
    <name evidence="14" type="ORF">A0J61_06283</name>
</gene>
<dbReference type="EMBL" id="LUGH01000372">
    <property type="protein sequence ID" value="OBZ85665.1"/>
    <property type="molecule type" value="Genomic_DNA"/>
</dbReference>
<evidence type="ECO:0000256" key="11">
    <source>
        <dbReference type="ARBA" id="ARBA00023098"/>
    </source>
</evidence>
<dbReference type="PANTHER" id="PTHR16320:SF24">
    <property type="entry name" value="PHOSPHODIESTERASE, PUTATIVE-RELATED"/>
    <property type="match status" value="1"/>
</dbReference>
<dbReference type="GO" id="GO:0006665">
    <property type="term" value="P:sphingolipid metabolic process"/>
    <property type="evidence" value="ECO:0007669"/>
    <property type="project" value="UniProtKB-KW"/>
</dbReference>
<evidence type="ECO:0000313" key="15">
    <source>
        <dbReference type="Proteomes" id="UP000093000"/>
    </source>
</evidence>
<keyword evidence="8" id="KW-0460">Magnesium</keyword>
<comment type="caution">
    <text evidence="14">The sequence shown here is derived from an EMBL/GenBank/DDBJ whole genome shotgun (WGS) entry which is preliminary data.</text>
</comment>
<proteinExistence type="inferred from homology"/>
<comment type="similarity">
    <text evidence="4">Belongs to the neutral sphingomyelinase family.</text>
</comment>
<feature type="domain" description="Endonuclease/exonuclease/phosphatase" evidence="13">
    <location>
        <begin position="10"/>
        <end position="172"/>
    </location>
</feature>
<keyword evidence="9" id="KW-0746">Sphingolipid metabolism</keyword>
<evidence type="ECO:0000256" key="2">
    <source>
        <dbReference type="ARBA" id="ARBA00004760"/>
    </source>
</evidence>
<organism evidence="14 15">
    <name type="scientific">Choanephora cucurbitarum</name>
    <dbReference type="NCBI Taxonomy" id="101091"/>
    <lineage>
        <taxon>Eukaryota</taxon>
        <taxon>Fungi</taxon>
        <taxon>Fungi incertae sedis</taxon>
        <taxon>Mucoromycota</taxon>
        <taxon>Mucoromycotina</taxon>
        <taxon>Mucoromycetes</taxon>
        <taxon>Mucorales</taxon>
        <taxon>Mucorineae</taxon>
        <taxon>Choanephoraceae</taxon>
        <taxon>Choanephoroideae</taxon>
        <taxon>Choanephora</taxon>
    </lineage>
</organism>
<evidence type="ECO:0000256" key="5">
    <source>
        <dbReference type="ARBA" id="ARBA00022692"/>
    </source>
</evidence>
<keyword evidence="11" id="KW-0443">Lipid metabolism</keyword>
<evidence type="ECO:0000256" key="4">
    <source>
        <dbReference type="ARBA" id="ARBA00006335"/>
    </source>
</evidence>
<dbReference type="Gene3D" id="3.60.10.10">
    <property type="entry name" value="Endonuclease/exonuclease/phosphatase"/>
    <property type="match status" value="1"/>
</dbReference>
<reference evidence="14 15" key="1">
    <citation type="submission" date="2016-03" db="EMBL/GenBank/DDBJ databases">
        <title>Choanephora cucurbitarum.</title>
        <authorList>
            <person name="Min B."/>
            <person name="Park H."/>
            <person name="Park J.-H."/>
            <person name="Shin H.-D."/>
            <person name="Choi I.-G."/>
        </authorList>
    </citation>
    <scope>NUCLEOTIDE SEQUENCE [LARGE SCALE GENOMIC DNA]</scope>
    <source>
        <strain evidence="14 15">KUS-F28377</strain>
    </source>
</reference>
<evidence type="ECO:0000256" key="9">
    <source>
        <dbReference type="ARBA" id="ARBA00022919"/>
    </source>
</evidence>
<dbReference type="PANTHER" id="PTHR16320">
    <property type="entry name" value="SPHINGOMYELINASE FAMILY MEMBER"/>
    <property type="match status" value="1"/>
</dbReference>
<comment type="pathway">
    <text evidence="2">Lipid metabolism; sphingolipid metabolism.</text>
</comment>
<keyword evidence="15" id="KW-1185">Reference proteome</keyword>
<evidence type="ECO:0000256" key="7">
    <source>
        <dbReference type="ARBA" id="ARBA00022801"/>
    </source>
</evidence>
<dbReference type="InterPro" id="IPR005135">
    <property type="entry name" value="Endo/exonuclease/phosphatase"/>
</dbReference>
<dbReference type="STRING" id="101091.A0A1C7N962"/>
<dbReference type="GO" id="GO:0016020">
    <property type="term" value="C:membrane"/>
    <property type="evidence" value="ECO:0007669"/>
    <property type="project" value="UniProtKB-SubCell"/>
</dbReference>
<sequence>MSTVDQLKVLSFNCWGLAVVSKYRELRLRAIAEALQNQDCDLITLQEVWVAKDLERIKHAVKNKLPYSRYFPSGALGSGLAIFSKFPILSHHYHRYTLNGHPLMFIHGDYYVGKGVGSIVVKHRIIGLLEVFNTHLHASYSPAHHYTAHRAAECWQLATILRNSAAMGRQIIMASFIFAFFF</sequence>
<keyword evidence="6" id="KW-0479">Metal-binding</keyword>
<evidence type="ECO:0000256" key="1">
    <source>
        <dbReference type="ARBA" id="ARBA00004141"/>
    </source>
</evidence>
<evidence type="ECO:0000256" key="10">
    <source>
        <dbReference type="ARBA" id="ARBA00022989"/>
    </source>
</evidence>
<keyword evidence="7" id="KW-0378">Hydrolase</keyword>
<dbReference type="SUPFAM" id="SSF56219">
    <property type="entry name" value="DNase I-like"/>
    <property type="match status" value="1"/>
</dbReference>
<evidence type="ECO:0000256" key="8">
    <source>
        <dbReference type="ARBA" id="ARBA00022842"/>
    </source>
</evidence>
<comment type="subcellular location">
    <subcellularLocation>
        <location evidence="1">Membrane</location>
        <topology evidence="1">Multi-pass membrane protein</topology>
    </subcellularLocation>
</comment>
<dbReference type="InterPro" id="IPR036691">
    <property type="entry name" value="Endo/exonu/phosph_ase_sf"/>
</dbReference>
<keyword evidence="12" id="KW-0472">Membrane</keyword>
<evidence type="ECO:0000256" key="6">
    <source>
        <dbReference type="ARBA" id="ARBA00022723"/>
    </source>
</evidence>
<keyword evidence="10" id="KW-1133">Transmembrane helix</keyword>
<keyword evidence="5" id="KW-0812">Transmembrane</keyword>
<accession>A0A1C7N962</accession>
<dbReference type="OrthoDB" id="387657at2759"/>
<comment type="pathway">
    <text evidence="3">Sphingolipid metabolism.</text>
</comment>
<dbReference type="InParanoid" id="A0A1C7N962"/>
<dbReference type="GO" id="GO:0046872">
    <property type="term" value="F:metal ion binding"/>
    <property type="evidence" value="ECO:0007669"/>
    <property type="project" value="UniProtKB-KW"/>
</dbReference>
<evidence type="ECO:0000256" key="3">
    <source>
        <dbReference type="ARBA" id="ARBA00004991"/>
    </source>
</evidence>
<dbReference type="AlphaFoldDB" id="A0A1C7N962"/>
<evidence type="ECO:0000313" key="14">
    <source>
        <dbReference type="EMBL" id="OBZ85665.1"/>
    </source>
</evidence>
<dbReference type="InterPro" id="IPR038772">
    <property type="entry name" value="Sph/SMPD2-like"/>
</dbReference>
<dbReference type="Pfam" id="PF03372">
    <property type="entry name" value="Exo_endo_phos"/>
    <property type="match status" value="1"/>
</dbReference>
<protein>
    <submittedName>
        <fullName evidence="14">Inositol phosphosphingolipids phospholipase C</fullName>
    </submittedName>
</protein>
<dbReference type="Proteomes" id="UP000093000">
    <property type="component" value="Unassembled WGS sequence"/>
</dbReference>
<evidence type="ECO:0000256" key="12">
    <source>
        <dbReference type="ARBA" id="ARBA00023136"/>
    </source>
</evidence>
<dbReference type="GO" id="GO:0004767">
    <property type="term" value="F:sphingomyelin phosphodiesterase activity"/>
    <property type="evidence" value="ECO:0007669"/>
    <property type="project" value="InterPro"/>
</dbReference>